<comment type="subcellular location">
    <subcellularLocation>
        <location evidence="1 5">Nucleus</location>
    </subcellularLocation>
</comment>
<evidence type="ECO:0000256" key="4">
    <source>
        <dbReference type="ARBA" id="ARBA00023242"/>
    </source>
</evidence>
<protein>
    <recommendedName>
        <fullName evidence="5">Origin recognition complex subunit 1</fullName>
    </recommendedName>
</protein>
<dbReference type="OrthoDB" id="1926878at2759"/>
<dbReference type="InterPro" id="IPR054425">
    <property type="entry name" value="Cdc6_ORC1-like_ATPase_lid"/>
</dbReference>
<keyword evidence="8" id="KW-1185">Reference proteome</keyword>
<evidence type="ECO:0000313" key="7">
    <source>
        <dbReference type="EMBL" id="KAF5383162.1"/>
    </source>
</evidence>
<evidence type="ECO:0000256" key="1">
    <source>
        <dbReference type="ARBA" id="ARBA00004123"/>
    </source>
</evidence>
<keyword evidence="4 5" id="KW-0539">Nucleus</keyword>
<dbReference type="GO" id="GO:0033314">
    <property type="term" value="P:mitotic DNA replication checkpoint signaling"/>
    <property type="evidence" value="ECO:0007669"/>
    <property type="project" value="TreeGrafter"/>
</dbReference>
<comment type="function">
    <text evidence="5">Component of the origin recognition complex (ORC) that binds origins of replication. DNA-binding is ATP-dependent, however specific DNA sequences that define origins of replication have not been identified so far. ORC is required to assemble the pre-replication complex necessary to initiate DNA replication.</text>
</comment>
<dbReference type="PANTHER" id="PTHR10763">
    <property type="entry name" value="CELL DIVISION CONTROL PROTEIN 6-RELATED"/>
    <property type="match status" value="1"/>
</dbReference>
<dbReference type="Proteomes" id="UP000565441">
    <property type="component" value="Unassembled WGS sequence"/>
</dbReference>
<evidence type="ECO:0000259" key="6">
    <source>
        <dbReference type="Pfam" id="PF22606"/>
    </source>
</evidence>
<reference evidence="7 8" key="1">
    <citation type="journal article" date="2020" name="ISME J.">
        <title>Uncovering the hidden diversity of litter-decomposition mechanisms in mushroom-forming fungi.</title>
        <authorList>
            <person name="Floudas D."/>
            <person name="Bentzer J."/>
            <person name="Ahren D."/>
            <person name="Johansson T."/>
            <person name="Persson P."/>
            <person name="Tunlid A."/>
        </authorList>
    </citation>
    <scope>NUCLEOTIDE SEQUENCE [LARGE SCALE GENOMIC DNA]</scope>
    <source>
        <strain evidence="7 8">CBS 661.87</strain>
    </source>
</reference>
<sequence length="228" mass="25292">MAENNETHPFKYVEINGFKIPEPPAAYNLLREGVSGHDVTKHGHLRIGVKESLKALTRHFSGSGGRGPGGHACVVFMNELDQLVTAKQDVVYIFFNWPTPVGSTLVVIAVANTMDLPERVMSGRVRSRLDGLEDDAQEALSIDAIRLAAMKVSSISGDARRVLDICRRTVELVLPKRRTARAPEVKEVIQVMQNSPTAAYLRECSFHERMMLASLIKCIKREGVDEIK</sequence>
<dbReference type="GO" id="GO:0016887">
    <property type="term" value="F:ATP hydrolysis activity"/>
    <property type="evidence" value="ECO:0007669"/>
    <property type="project" value="InterPro"/>
</dbReference>
<keyword evidence="2 5" id="KW-0235">DNA replication</keyword>
<feature type="domain" description="Cdc6/ORC1-like ATPase lid" evidence="6">
    <location>
        <begin position="125"/>
        <end position="173"/>
    </location>
</feature>
<dbReference type="AlphaFoldDB" id="A0A8H5HH82"/>
<keyword evidence="5" id="KW-0067">ATP-binding</keyword>
<comment type="subunit">
    <text evidence="5">ORC is composed of six subunits.</text>
</comment>
<evidence type="ECO:0000313" key="8">
    <source>
        <dbReference type="Proteomes" id="UP000565441"/>
    </source>
</evidence>
<dbReference type="EMBL" id="JAACJP010000007">
    <property type="protein sequence ID" value="KAF5383162.1"/>
    <property type="molecule type" value="Genomic_DNA"/>
</dbReference>
<keyword evidence="5" id="KW-0547">Nucleotide-binding</keyword>
<dbReference type="Gene3D" id="3.40.50.300">
    <property type="entry name" value="P-loop containing nucleotide triphosphate hydrolases"/>
    <property type="match status" value="1"/>
</dbReference>
<dbReference type="InterPro" id="IPR027417">
    <property type="entry name" value="P-loop_NTPase"/>
</dbReference>
<dbReference type="GO" id="GO:0005664">
    <property type="term" value="C:nuclear origin of replication recognition complex"/>
    <property type="evidence" value="ECO:0007669"/>
    <property type="project" value="TreeGrafter"/>
</dbReference>
<gene>
    <name evidence="7" type="ORF">D9615_004995</name>
</gene>
<dbReference type="InterPro" id="IPR050311">
    <property type="entry name" value="ORC1/CDC6"/>
</dbReference>
<comment type="similarity">
    <text evidence="5">Belongs to the ORC1 family.</text>
</comment>
<evidence type="ECO:0000256" key="2">
    <source>
        <dbReference type="ARBA" id="ARBA00022705"/>
    </source>
</evidence>
<proteinExistence type="inferred from homology"/>
<dbReference type="GO" id="GO:0006270">
    <property type="term" value="P:DNA replication initiation"/>
    <property type="evidence" value="ECO:0007669"/>
    <property type="project" value="TreeGrafter"/>
</dbReference>
<dbReference type="PANTHER" id="PTHR10763:SF23">
    <property type="entry name" value="ORIGIN RECOGNITION COMPLEX SUBUNIT 1"/>
    <property type="match status" value="1"/>
</dbReference>
<dbReference type="Pfam" id="PF22606">
    <property type="entry name" value="Cdc6-ORC-like_ATPase_lid"/>
    <property type="match status" value="1"/>
</dbReference>
<keyword evidence="3 5" id="KW-0238">DNA-binding</keyword>
<evidence type="ECO:0000256" key="3">
    <source>
        <dbReference type="ARBA" id="ARBA00023125"/>
    </source>
</evidence>
<dbReference type="GO" id="GO:0003688">
    <property type="term" value="F:DNA replication origin binding"/>
    <property type="evidence" value="ECO:0007669"/>
    <property type="project" value="TreeGrafter"/>
</dbReference>
<name>A0A8H5HH82_9AGAR</name>
<comment type="caution">
    <text evidence="7">The sequence shown here is derived from an EMBL/GenBank/DDBJ whole genome shotgun (WGS) entry which is preliminary data.</text>
</comment>
<dbReference type="SUPFAM" id="SSF52540">
    <property type="entry name" value="P-loop containing nucleoside triphosphate hydrolases"/>
    <property type="match status" value="1"/>
</dbReference>
<accession>A0A8H5HH82</accession>
<organism evidence="7 8">
    <name type="scientific">Tricholomella constricta</name>
    <dbReference type="NCBI Taxonomy" id="117010"/>
    <lineage>
        <taxon>Eukaryota</taxon>
        <taxon>Fungi</taxon>
        <taxon>Dikarya</taxon>
        <taxon>Basidiomycota</taxon>
        <taxon>Agaricomycotina</taxon>
        <taxon>Agaricomycetes</taxon>
        <taxon>Agaricomycetidae</taxon>
        <taxon>Agaricales</taxon>
        <taxon>Tricholomatineae</taxon>
        <taxon>Lyophyllaceae</taxon>
        <taxon>Tricholomella</taxon>
    </lineage>
</organism>
<evidence type="ECO:0000256" key="5">
    <source>
        <dbReference type="RuleBase" id="RU365058"/>
    </source>
</evidence>
<dbReference type="GO" id="GO:0005524">
    <property type="term" value="F:ATP binding"/>
    <property type="evidence" value="ECO:0007669"/>
    <property type="project" value="UniProtKB-KW"/>
</dbReference>